<evidence type="ECO:0000313" key="3">
    <source>
        <dbReference type="Proteomes" id="UP000294929"/>
    </source>
</evidence>
<gene>
    <name evidence="2" type="ORF">EUA03_18920</name>
</gene>
<name>A0A4R5WBV8_MYCMU</name>
<organism evidence="2 3">
    <name type="scientific">Mycolicibacterium mucogenicum</name>
    <name type="common">Mycobacterium mucogenicum</name>
    <dbReference type="NCBI Taxonomy" id="56689"/>
    <lineage>
        <taxon>Bacteria</taxon>
        <taxon>Bacillati</taxon>
        <taxon>Actinomycetota</taxon>
        <taxon>Actinomycetes</taxon>
        <taxon>Mycobacteriales</taxon>
        <taxon>Mycobacteriaceae</taxon>
        <taxon>Mycolicibacterium</taxon>
    </lineage>
</organism>
<dbReference type="AlphaFoldDB" id="A0A4R5WBV8"/>
<dbReference type="SUPFAM" id="SSF54001">
    <property type="entry name" value="Cysteine proteinases"/>
    <property type="match status" value="1"/>
</dbReference>
<dbReference type="Gene3D" id="3.90.1720.10">
    <property type="entry name" value="endopeptidase domain like (from Nostoc punctiforme)"/>
    <property type="match status" value="1"/>
</dbReference>
<dbReference type="EMBL" id="SDLO01000016">
    <property type="protein sequence ID" value="TDK86948.1"/>
    <property type="molecule type" value="Genomic_DNA"/>
</dbReference>
<protein>
    <submittedName>
        <fullName evidence="2">Peptidoglycan endopeptidase</fullName>
    </submittedName>
</protein>
<feature type="region of interest" description="Disordered" evidence="1">
    <location>
        <begin position="123"/>
        <end position="196"/>
    </location>
</feature>
<sequence length="196" mass="19428">MFAIATASLLALVNQVSGTPYISGGDTARGTDCSGLASWVANAATGRPVYGNRFNTGNEEAALRARGFLPGTAPGALNIGWNGGHTAVTLPDGTPVSSGEGGGVRVGGGGAFQRQFTHHMHLPMAPGEDIPADLPLDGPLDAPLAPPAGPADLPTPEIIEAANFAPAPEAPAPAPEAPAPAPEAPAPAPEGPEMPV</sequence>
<dbReference type="Proteomes" id="UP000294929">
    <property type="component" value="Unassembled WGS sequence"/>
</dbReference>
<evidence type="ECO:0000256" key="1">
    <source>
        <dbReference type="SAM" id="MobiDB-lite"/>
    </source>
</evidence>
<accession>A0A4R5WBV8</accession>
<feature type="compositionally biased region" description="Pro residues" evidence="1">
    <location>
        <begin position="168"/>
        <end position="196"/>
    </location>
</feature>
<dbReference type="InterPro" id="IPR038765">
    <property type="entry name" value="Papain-like_cys_pep_sf"/>
</dbReference>
<dbReference type="RefSeq" id="WP_133427552.1">
    <property type="nucleotide sequence ID" value="NZ_SDLO01000016.1"/>
</dbReference>
<comment type="caution">
    <text evidence="2">The sequence shown here is derived from an EMBL/GenBank/DDBJ whole genome shotgun (WGS) entry which is preliminary data.</text>
</comment>
<evidence type="ECO:0000313" key="2">
    <source>
        <dbReference type="EMBL" id="TDK86948.1"/>
    </source>
</evidence>
<feature type="compositionally biased region" description="Low complexity" evidence="1">
    <location>
        <begin position="132"/>
        <end position="143"/>
    </location>
</feature>
<reference evidence="2 3" key="1">
    <citation type="submission" date="2019-01" db="EMBL/GenBank/DDBJ databases">
        <title>High-quality-draft genome sequences of five non-tuberculosis mycobacteriaceae isolated from a nosocomial environment.</title>
        <authorList>
            <person name="Tiago I."/>
            <person name="Alarico S."/>
            <person name="Pereira S.G."/>
            <person name="Coelho C."/>
            <person name="Maranha A."/>
            <person name="Empadinhas N."/>
        </authorList>
    </citation>
    <scope>NUCLEOTIDE SEQUENCE [LARGE SCALE GENOMIC DNA]</scope>
    <source>
        <strain evidence="2 3">24AIII</strain>
    </source>
</reference>
<feature type="compositionally biased region" description="Low complexity" evidence="1">
    <location>
        <begin position="150"/>
        <end position="167"/>
    </location>
</feature>
<proteinExistence type="predicted"/>